<dbReference type="EMBL" id="LAZR01048825">
    <property type="protein sequence ID" value="KKK91048.1"/>
    <property type="molecule type" value="Genomic_DNA"/>
</dbReference>
<keyword evidence="2" id="KW-0418">Kinase</keyword>
<comment type="caution">
    <text evidence="4">The sequence shown here is derived from an EMBL/GenBank/DDBJ whole genome shotgun (WGS) entry which is preliminary data.</text>
</comment>
<dbReference type="Pfam" id="PF00370">
    <property type="entry name" value="FGGY_N"/>
    <property type="match status" value="1"/>
</dbReference>
<evidence type="ECO:0000256" key="1">
    <source>
        <dbReference type="ARBA" id="ARBA00022679"/>
    </source>
</evidence>
<evidence type="ECO:0000256" key="2">
    <source>
        <dbReference type="ARBA" id="ARBA00022777"/>
    </source>
</evidence>
<keyword evidence="1" id="KW-0808">Transferase</keyword>
<feature type="domain" description="Carbohydrate kinase FGGY N-terminal" evidence="3">
    <location>
        <begin position="5"/>
        <end position="105"/>
    </location>
</feature>
<gene>
    <name evidence="4" type="ORF">LCGC14_2716870</name>
</gene>
<dbReference type="GO" id="GO:0005975">
    <property type="term" value="P:carbohydrate metabolic process"/>
    <property type="evidence" value="ECO:0007669"/>
    <property type="project" value="InterPro"/>
</dbReference>
<dbReference type="GO" id="GO:0016301">
    <property type="term" value="F:kinase activity"/>
    <property type="evidence" value="ECO:0007669"/>
    <property type="project" value="UniProtKB-KW"/>
</dbReference>
<dbReference type="InterPro" id="IPR043129">
    <property type="entry name" value="ATPase_NBD"/>
</dbReference>
<reference evidence="4" key="1">
    <citation type="journal article" date="2015" name="Nature">
        <title>Complex archaea that bridge the gap between prokaryotes and eukaryotes.</title>
        <authorList>
            <person name="Spang A."/>
            <person name="Saw J.H."/>
            <person name="Jorgensen S.L."/>
            <person name="Zaremba-Niedzwiedzka K."/>
            <person name="Martijn J."/>
            <person name="Lind A.E."/>
            <person name="van Eijk R."/>
            <person name="Schleper C."/>
            <person name="Guy L."/>
            <person name="Ettema T.J."/>
        </authorList>
    </citation>
    <scope>NUCLEOTIDE SEQUENCE</scope>
</reference>
<dbReference type="AlphaFoldDB" id="A0A0F8ZBD1"/>
<organism evidence="4">
    <name type="scientific">marine sediment metagenome</name>
    <dbReference type="NCBI Taxonomy" id="412755"/>
    <lineage>
        <taxon>unclassified sequences</taxon>
        <taxon>metagenomes</taxon>
        <taxon>ecological metagenomes</taxon>
    </lineage>
</organism>
<dbReference type="SUPFAM" id="SSF53067">
    <property type="entry name" value="Actin-like ATPase domain"/>
    <property type="match status" value="2"/>
</dbReference>
<accession>A0A0F8ZBD1</accession>
<protein>
    <recommendedName>
        <fullName evidence="3">Carbohydrate kinase FGGY N-terminal domain-containing protein</fullName>
    </recommendedName>
</protein>
<evidence type="ECO:0000313" key="4">
    <source>
        <dbReference type="EMBL" id="KKK91048.1"/>
    </source>
</evidence>
<dbReference type="Gene3D" id="3.30.420.40">
    <property type="match status" value="1"/>
</dbReference>
<evidence type="ECO:0000259" key="3">
    <source>
        <dbReference type="Pfam" id="PF00370"/>
    </source>
</evidence>
<dbReference type="InterPro" id="IPR018484">
    <property type="entry name" value="FGGY_N"/>
</dbReference>
<sequence>MGGKYIAGIDIGTTGAKTGIFDVDGNIRASGYREYTCSYPRAGWVDQDPVLLVTSAMDSAKEALSVSGINPSDVDADSVSAQRSCTIFVDKEGKPVRPMISWQDAIQGKWQLEGLQAGAAGGFRWFRDEIATLEKETAKKQGKDPYEIITDLIEKTPPGSKGLLFLPRSGPGILKISGVPCRRW</sequence>
<name>A0A0F8ZBD1_9ZZZZ</name>
<dbReference type="PANTHER" id="PTHR43095">
    <property type="entry name" value="SUGAR KINASE"/>
    <property type="match status" value="1"/>
</dbReference>
<dbReference type="InterPro" id="IPR050406">
    <property type="entry name" value="FGGY_Carb_Kinase"/>
</dbReference>
<proteinExistence type="predicted"/>